<accession>A0A252A7S1</accession>
<dbReference type="GO" id="GO:0005737">
    <property type="term" value="C:cytoplasm"/>
    <property type="evidence" value="ECO:0007669"/>
    <property type="project" value="UniProtKB-SubCell"/>
</dbReference>
<dbReference type="SUPFAM" id="SSF53633">
    <property type="entry name" value="Carbamate kinase-like"/>
    <property type="match status" value="1"/>
</dbReference>
<feature type="binding site" evidence="9">
    <location>
        <begin position="71"/>
        <end position="72"/>
    </location>
    <ligand>
        <name>substrate</name>
    </ligand>
</feature>
<dbReference type="InterPro" id="IPR036393">
    <property type="entry name" value="AceGlu_kinase-like_sf"/>
</dbReference>
<dbReference type="Pfam" id="PF00696">
    <property type="entry name" value="AA_kinase"/>
    <property type="match status" value="1"/>
</dbReference>
<evidence type="ECO:0000256" key="9">
    <source>
        <dbReference type="HAMAP-Rule" id="MF_00082"/>
    </source>
</evidence>
<evidence type="ECO:0000256" key="6">
    <source>
        <dbReference type="ARBA" id="ARBA00022777"/>
    </source>
</evidence>
<evidence type="ECO:0000256" key="4">
    <source>
        <dbReference type="ARBA" id="ARBA00022679"/>
    </source>
</evidence>
<evidence type="ECO:0000256" key="1">
    <source>
        <dbReference type="ARBA" id="ARBA00004828"/>
    </source>
</evidence>
<dbReference type="InterPro" id="IPR004662">
    <property type="entry name" value="AcgluKinase_fam"/>
</dbReference>
<dbReference type="Gene3D" id="3.40.1160.10">
    <property type="entry name" value="Acetylglutamate kinase-like"/>
    <property type="match status" value="1"/>
</dbReference>
<dbReference type="UniPathway" id="UPA00068">
    <property type="reaction ID" value="UER00107"/>
</dbReference>
<dbReference type="InterPro" id="IPR041727">
    <property type="entry name" value="NAGK-C"/>
</dbReference>
<comment type="function">
    <text evidence="9">Catalyzes the ATP-dependent phosphorylation of N-acetyl-L-glutamate.</text>
</comment>
<keyword evidence="6 9" id="KW-0418">Kinase</keyword>
<feature type="site" description="Transition state stabilizer" evidence="9">
    <location>
        <position position="36"/>
    </location>
</feature>
<keyword evidence="4 9" id="KW-0808">Transferase</keyword>
<keyword evidence="7 9" id="KW-0067">ATP-binding</keyword>
<dbReference type="PRINTS" id="PR00474">
    <property type="entry name" value="GLU5KINASE"/>
</dbReference>
<comment type="pathway">
    <text evidence="1 9">Amino-acid biosynthesis; L-arginine biosynthesis; N(2)-acetyl-L-ornithine from L-glutamate: step 2/4.</text>
</comment>
<evidence type="ECO:0000256" key="8">
    <source>
        <dbReference type="ARBA" id="ARBA00048141"/>
    </source>
</evidence>
<evidence type="ECO:0000259" key="10">
    <source>
        <dbReference type="Pfam" id="PF00696"/>
    </source>
</evidence>
<keyword evidence="5 9" id="KW-0547">Nucleotide-binding</keyword>
<dbReference type="InterPro" id="IPR037528">
    <property type="entry name" value="ArgB"/>
</dbReference>
<dbReference type="Proteomes" id="UP000194565">
    <property type="component" value="Unassembled WGS sequence"/>
</dbReference>
<evidence type="ECO:0000313" key="12">
    <source>
        <dbReference type="Proteomes" id="UP000194565"/>
    </source>
</evidence>
<dbReference type="GO" id="GO:0005524">
    <property type="term" value="F:ATP binding"/>
    <property type="evidence" value="ECO:0007669"/>
    <property type="project" value="UniProtKB-UniRule"/>
</dbReference>
<comment type="subcellular location">
    <subcellularLocation>
        <location evidence="9">Cytoplasm</location>
    </subcellularLocation>
</comment>
<dbReference type="NCBIfam" id="TIGR00761">
    <property type="entry name" value="argB"/>
    <property type="match status" value="1"/>
</dbReference>
<dbReference type="GO" id="GO:0042450">
    <property type="term" value="P:L-arginine biosynthetic process via ornithine"/>
    <property type="evidence" value="ECO:0007669"/>
    <property type="project" value="UniProtKB-UniRule"/>
</dbReference>
<keyword evidence="3 9" id="KW-0028">Amino-acid biosynthesis</keyword>
<dbReference type="RefSeq" id="WP_086641269.1">
    <property type="nucleotide sequence ID" value="NZ_JOMM01000029.1"/>
</dbReference>
<gene>
    <name evidence="9" type="primary">argB</name>
    <name evidence="11" type="ORF">HC62_09490</name>
</gene>
<feature type="binding site" evidence="9">
    <location>
        <position position="93"/>
    </location>
    <ligand>
        <name>substrate</name>
    </ligand>
</feature>
<dbReference type="CDD" id="cd04250">
    <property type="entry name" value="AAK_NAGK-C"/>
    <property type="match status" value="1"/>
</dbReference>
<feature type="binding site" evidence="9">
    <location>
        <position position="198"/>
    </location>
    <ligand>
        <name>substrate</name>
    </ligand>
</feature>
<reference evidence="11 12" key="1">
    <citation type="submission" date="2014-06" db="EMBL/GenBank/DDBJ databases">
        <authorList>
            <person name="Ju J."/>
            <person name="Zhang J."/>
        </authorList>
    </citation>
    <scope>NUCLEOTIDE SEQUENCE [LARGE SCALE GENOMIC DNA]</scope>
    <source>
        <strain evidence="11">DmW_042</strain>
    </source>
</reference>
<protein>
    <recommendedName>
        <fullName evidence="9">Acetylglutamate kinase</fullName>
        <ecNumber evidence="9">2.7.2.8</ecNumber>
    </recommendedName>
    <alternativeName>
        <fullName evidence="9">N-acetyl-L-glutamate 5-phosphotransferase</fullName>
    </alternativeName>
    <alternativeName>
        <fullName evidence="9">NAG kinase</fullName>
        <shortName evidence="9">NAGK</shortName>
    </alternativeName>
</protein>
<dbReference type="PANTHER" id="PTHR23342">
    <property type="entry name" value="N-ACETYLGLUTAMATE SYNTHASE"/>
    <property type="match status" value="1"/>
</dbReference>
<evidence type="ECO:0000313" key="11">
    <source>
        <dbReference type="EMBL" id="OUI85636.1"/>
    </source>
</evidence>
<comment type="catalytic activity">
    <reaction evidence="8 9">
        <text>N-acetyl-L-glutamate + ATP = N-acetyl-L-glutamyl 5-phosphate + ADP</text>
        <dbReference type="Rhea" id="RHEA:14629"/>
        <dbReference type="ChEBI" id="CHEBI:30616"/>
        <dbReference type="ChEBI" id="CHEBI:44337"/>
        <dbReference type="ChEBI" id="CHEBI:57936"/>
        <dbReference type="ChEBI" id="CHEBI:456216"/>
        <dbReference type="EC" id="2.7.2.8"/>
    </reaction>
</comment>
<dbReference type="InterPro" id="IPR001057">
    <property type="entry name" value="Glu/AcGlu_kinase"/>
</dbReference>
<feature type="site" description="Transition state stabilizer" evidence="9">
    <location>
        <position position="258"/>
    </location>
</feature>
<evidence type="ECO:0000256" key="3">
    <source>
        <dbReference type="ARBA" id="ARBA00022605"/>
    </source>
</evidence>
<keyword evidence="9" id="KW-0963">Cytoplasm</keyword>
<organism evidence="11 12">
    <name type="scientific">Acetobacter tropicalis</name>
    <dbReference type="NCBI Taxonomy" id="104102"/>
    <lineage>
        <taxon>Bacteria</taxon>
        <taxon>Pseudomonadati</taxon>
        <taxon>Pseudomonadota</taxon>
        <taxon>Alphaproteobacteria</taxon>
        <taxon>Acetobacterales</taxon>
        <taxon>Acetobacteraceae</taxon>
        <taxon>Acetobacter</taxon>
    </lineage>
</organism>
<evidence type="ECO:0000256" key="7">
    <source>
        <dbReference type="ARBA" id="ARBA00022840"/>
    </source>
</evidence>
<dbReference type="FunFam" id="3.40.1160.10:FF:000004">
    <property type="entry name" value="Acetylglutamate kinase"/>
    <property type="match status" value="1"/>
</dbReference>
<evidence type="ECO:0000256" key="2">
    <source>
        <dbReference type="ARBA" id="ARBA00022571"/>
    </source>
</evidence>
<dbReference type="HAMAP" id="MF_00082">
    <property type="entry name" value="ArgB"/>
    <property type="match status" value="1"/>
</dbReference>
<dbReference type="GO" id="GO:0003991">
    <property type="term" value="F:acetylglutamate kinase activity"/>
    <property type="evidence" value="ECO:0007669"/>
    <property type="project" value="UniProtKB-UniRule"/>
</dbReference>
<proteinExistence type="inferred from homology"/>
<sequence>MTIAKPPIMEPHQEAAILAGALPYLRRYAGDTIVVKYGGHAMGDPELAQTFGRDIALLKLVGINPVVVHGGGPQINSMLKRLDIKSTFVDGLRVTDANMVDVIEMVLAGSVNKEVAELISQAGALAVGISGKDGKLITARKLQRTVRDNDSQIERLLDLGFVGEPVKVDPRVIYALSGSGLIPVIAPVGLGEDGATYNINADTAAGAIAGAVHATRLLMLTDVPGVLDANGKLIPELTAEQARQAIADGVITGGMIPKVETCIQAVQAGARAAVIINGRIPHACLLELFTASGSGTLIRAD</sequence>
<dbReference type="EC" id="2.7.2.8" evidence="9"/>
<name>A0A252A7S1_9PROT</name>
<feature type="domain" description="Aspartate/glutamate/uridylate kinase" evidence="10">
    <location>
        <begin position="32"/>
        <end position="277"/>
    </location>
</feature>
<evidence type="ECO:0000256" key="5">
    <source>
        <dbReference type="ARBA" id="ARBA00022741"/>
    </source>
</evidence>
<dbReference type="EMBL" id="JOMM01000029">
    <property type="protein sequence ID" value="OUI85636.1"/>
    <property type="molecule type" value="Genomic_DNA"/>
</dbReference>
<comment type="caution">
    <text evidence="11">The sequence shown here is derived from an EMBL/GenBank/DDBJ whole genome shotgun (WGS) entry which is preliminary data.</text>
</comment>
<dbReference type="PANTHER" id="PTHR23342:SF0">
    <property type="entry name" value="N-ACETYLGLUTAMATE SYNTHASE, MITOCHONDRIAL"/>
    <property type="match status" value="1"/>
</dbReference>
<dbReference type="InterPro" id="IPR001048">
    <property type="entry name" value="Asp/Glu/Uridylate_kinase"/>
</dbReference>
<dbReference type="PIRSF" id="PIRSF000728">
    <property type="entry name" value="NAGK"/>
    <property type="match status" value="1"/>
</dbReference>
<comment type="similarity">
    <text evidence="9">Belongs to the acetylglutamate kinase family. ArgB subfamily.</text>
</comment>
<keyword evidence="2 9" id="KW-0055">Arginine biosynthesis</keyword>
<dbReference type="AlphaFoldDB" id="A0A252A7S1"/>